<keyword evidence="7" id="KW-0325">Glycoprotein</keyword>
<evidence type="ECO:0000256" key="7">
    <source>
        <dbReference type="ARBA" id="ARBA00023180"/>
    </source>
</evidence>
<dbReference type="SUPFAM" id="SSF53300">
    <property type="entry name" value="vWA-like"/>
    <property type="match status" value="1"/>
</dbReference>
<name>A0A6S7LKS2_PARCT</name>
<dbReference type="EMBL" id="CACRXK020019607">
    <property type="protein sequence ID" value="CAB4033859.1"/>
    <property type="molecule type" value="Genomic_DNA"/>
</dbReference>
<evidence type="ECO:0000256" key="2">
    <source>
        <dbReference type="ARBA" id="ARBA00007449"/>
    </source>
</evidence>
<dbReference type="GO" id="GO:0008305">
    <property type="term" value="C:integrin complex"/>
    <property type="evidence" value="ECO:0007669"/>
    <property type="project" value="TreeGrafter"/>
</dbReference>
<dbReference type="GO" id="GO:0009986">
    <property type="term" value="C:cell surface"/>
    <property type="evidence" value="ECO:0007669"/>
    <property type="project" value="TreeGrafter"/>
</dbReference>
<keyword evidence="3 8" id="KW-0812">Transmembrane</keyword>
<reference evidence="9" key="1">
    <citation type="submission" date="2020-04" db="EMBL/GenBank/DDBJ databases">
        <authorList>
            <person name="Alioto T."/>
            <person name="Alioto T."/>
            <person name="Gomez Garrido J."/>
        </authorList>
    </citation>
    <scope>NUCLEOTIDE SEQUENCE</scope>
    <source>
        <strain evidence="9">A484AB</strain>
    </source>
</reference>
<dbReference type="PANTHER" id="PTHR10082:SF60">
    <property type="entry name" value="INTEGRIN BETA-PS"/>
    <property type="match status" value="1"/>
</dbReference>
<feature type="non-terminal residue" evidence="9">
    <location>
        <position position="213"/>
    </location>
</feature>
<dbReference type="InterPro" id="IPR015812">
    <property type="entry name" value="Integrin_bsu"/>
</dbReference>
<dbReference type="InterPro" id="IPR002369">
    <property type="entry name" value="Integrin_bsu_VWA"/>
</dbReference>
<dbReference type="GO" id="GO:0098609">
    <property type="term" value="P:cell-cell adhesion"/>
    <property type="evidence" value="ECO:0007669"/>
    <property type="project" value="TreeGrafter"/>
</dbReference>
<evidence type="ECO:0000256" key="4">
    <source>
        <dbReference type="ARBA" id="ARBA00023037"/>
    </source>
</evidence>
<comment type="similarity">
    <text evidence="2 8">Belongs to the integrin beta chain family.</text>
</comment>
<evidence type="ECO:0000313" key="10">
    <source>
        <dbReference type="Proteomes" id="UP001152795"/>
    </source>
</evidence>
<evidence type="ECO:0000256" key="3">
    <source>
        <dbReference type="ARBA" id="ARBA00022692"/>
    </source>
</evidence>
<comment type="caution">
    <text evidence="9">The sequence shown here is derived from an EMBL/GenBank/DDBJ whole genome shotgun (WGS) entry which is preliminary data.</text>
</comment>
<accession>A0A6S7LKS2</accession>
<dbReference type="GO" id="GO:0005925">
    <property type="term" value="C:focal adhesion"/>
    <property type="evidence" value="ECO:0007669"/>
    <property type="project" value="TreeGrafter"/>
</dbReference>
<comment type="subcellular location">
    <subcellularLocation>
        <location evidence="8">Cell membrane</location>
        <topology evidence="8">Single-pass type I membrane protein</topology>
    </subcellularLocation>
    <subcellularLocation>
        <location evidence="1">Membrane</location>
        <topology evidence="1">Single-pass type I membrane protein</topology>
    </subcellularLocation>
</comment>
<dbReference type="Gene3D" id="3.40.50.410">
    <property type="entry name" value="von Willebrand factor, type A domain"/>
    <property type="match status" value="1"/>
</dbReference>
<dbReference type="PANTHER" id="PTHR10082">
    <property type="entry name" value="INTEGRIN BETA SUBUNIT"/>
    <property type="match status" value="1"/>
</dbReference>
<keyword evidence="10" id="KW-1185">Reference proteome</keyword>
<evidence type="ECO:0000256" key="1">
    <source>
        <dbReference type="ARBA" id="ARBA00004479"/>
    </source>
</evidence>
<protein>
    <recommendedName>
        <fullName evidence="8">Integrin beta</fullName>
    </recommendedName>
</protein>
<dbReference type="GO" id="GO:0007160">
    <property type="term" value="P:cell-matrix adhesion"/>
    <property type="evidence" value="ECO:0007669"/>
    <property type="project" value="TreeGrafter"/>
</dbReference>
<keyword evidence="8" id="KW-0130">Cell adhesion</keyword>
<keyword evidence="5" id="KW-0472">Membrane</keyword>
<evidence type="ECO:0000256" key="8">
    <source>
        <dbReference type="RuleBase" id="RU000633"/>
    </source>
</evidence>
<dbReference type="OrthoDB" id="410592at2759"/>
<evidence type="ECO:0000313" key="9">
    <source>
        <dbReference type="EMBL" id="CAB4033859.1"/>
    </source>
</evidence>
<proteinExistence type="inferred from homology"/>
<keyword evidence="4 8" id="KW-0401">Integrin</keyword>
<dbReference type="PRINTS" id="PR01186">
    <property type="entry name" value="INTEGRINB"/>
</dbReference>
<organism evidence="9 10">
    <name type="scientific">Paramuricea clavata</name>
    <name type="common">Red gorgonian</name>
    <name type="synonym">Violescent sea-whip</name>
    <dbReference type="NCBI Taxonomy" id="317549"/>
    <lineage>
        <taxon>Eukaryota</taxon>
        <taxon>Metazoa</taxon>
        <taxon>Cnidaria</taxon>
        <taxon>Anthozoa</taxon>
        <taxon>Octocorallia</taxon>
        <taxon>Malacalcyonacea</taxon>
        <taxon>Plexauridae</taxon>
        <taxon>Paramuricea</taxon>
    </lineage>
</organism>
<dbReference type="GO" id="GO:0016477">
    <property type="term" value="P:cell migration"/>
    <property type="evidence" value="ECO:0007669"/>
    <property type="project" value="TreeGrafter"/>
</dbReference>
<dbReference type="Pfam" id="PF00362">
    <property type="entry name" value="Integrin_beta"/>
    <property type="match status" value="1"/>
</dbReference>
<keyword evidence="6" id="KW-1015">Disulfide bond</keyword>
<dbReference type="GO" id="GO:0005178">
    <property type="term" value="F:integrin binding"/>
    <property type="evidence" value="ECO:0007669"/>
    <property type="project" value="TreeGrafter"/>
</dbReference>
<gene>
    <name evidence="9" type="ORF">PACLA_8A062078</name>
</gene>
<dbReference type="AlphaFoldDB" id="A0A6S7LKS2"/>
<dbReference type="Proteomes" id="UP001152795">
    <property type="component" value="Unassembled WGS sequence"/>
</dbReference>
<evidence type="ECO:0000256" key="6">
    <source>
        <dbReference type="ARBA" id="ARBA00023157"/>
    </source>
</evidence>
<sequence length="213" mass="24759">IGLPYSVGKDKPYDYKHILTFTSNANEFRSKINNQVSSGNRDEPEGTLDALMQVAACEQELQWGAKESTRRMVLIATDSTFHMAGEGRELVKSYNHSRHRSIGMSPVDVNKDNESIVWQNLYGEESDKPVRFKFNIDQVRISKARRTFKKGYLPSWTQRILMFFDDHPCTRSLILMKNWKEHFTNKTFRKSTNQTVIFIESKKYLDHACVINV</sequence>
<dbReference type="GO" id="GO:0033627">
    <property type="term" value="P:cell adhesion mediated by integrin"/>
    <property type="evidence" value="ECO:0007669"/>
    <property type="project" value="TreeGrafter"/>
</dbReference>
<evidence type="ECO:0000256" key="5">
    <source>
        <dbReference type="ARBA" id="ARBA00023136"/>
    </source>
</evidence>
<dbReference type="GO" id="GO:0007229">
    <property type="term" value="P:integrin-mediated signaling pathway"/>
    <property type="evidence" value="ECO:0007669"/>
    <property type="project" value="UniProtKB-KW"/>
</dbReference>
<dbReference type="InterPro" id="IPR036465">
    <property type="entry name" value="vWFA_dom_sf"/>
</dbReference>